<gene>
    <name evidence="1" type="ORF">CRV2_00019434</name>
</gene>
<comment type="caution">
    <text evidence="1">The sequence shown here is derived from an EMBL/GenBank/DDBJ whole genome shotgun (WGS) entry which is preliminary data.</text>
</comment>
<evidence type="ECO:0000313" key="1">
    <source>
        <dbReference type="EMBL" id="CAG9955366.1"/>
    </source>
</evidence>
<dbReference type="Proteomes" id="UP000836387">
    <property type="component" value="Unassembled WGS sequence"/>
</dbReference>
<keyword evidence="2" id="KW-1185">Reference proteome</keyword>
<reference evidence="1" key="1">
    <citation type="submission" date="2020-04" db="EMBL/GenBank/DDBJ databases">
        <authorList>
            <person name="Broberg M."/>
        </authorList>
    </citation>
    <scope>NUCLEOTIDE SEQUENCE</scope>
</reference>
<evidence type="ECO:0000313" key="2">
    <source>
        <dbReference type="Proteomes" id="UP000836387"/>
    </source>
</evidence>
<dbReference type="EMBL" id="CADEHS020000579">
    <property type="protein sequence ID" value="CAG9955366.1"/>
    <property type="molecule type" value="Genomic_DNA"/>
</dbReference>
<name>A0ACA9UPJ1_BIOOC</name>
<reference evidence="1" key="2">
    <citation type="submission" date="2021-10" db="EMBL/GenBank/DDBJ databases">
        <authorList>
            <person name="Piombo E."/>
        </authorList>
    </citation>
    <scope>NUCLEOTIDE SEQUENCE</scope>
</reference>
<protein>
    <submittedName>
        <fullName evidence="1">Uncharacterized protein</fullName>
    </submittedName>
</protein>
<sequence>MLRVSKKNAIMLSLSYQSLGDFTGLPVVRKAIARGDRGLLVFDLPAFKKEASIENLPHGVKLQKNDIPTSSPPSLSAVVAVMEVLHQYSQTIFKNISHAVELPWEKYLGEMHEFMASGKDELRTIPPREPLPNEWSTLTIVMNSSKPQQALVLFGTALSVFTEGMTVVPTGSDIDIESLSKIIGKPQGDWIVYYVRPNDDVFYIRTAGALMTPLSTAEYAERQRTKDVETAR</sequence>
<proteinExistence type="predicted"/>
<accession>A0ACA9UPJ1</accession>
<organism evidence="1 2">
    <name type="scientific">Clonostachys rosea f. rosea IK726</name>
    <dbReference type="NCBI Taxonomy" id="1349383"/>
    <lineage>
        <taxon>Eukaryota</taxon>
        <taxon>Fungi</taxon>
        <taxon>Dikarya</taxon>
        <taxon>Ascomycota</taxon>
        <taxon>Pezizomycotina</taxon>
        <taxon>Sordariomycetes</taxon>
        <taxon>Hypocreomycetidae</taxon>
        <taxon>Hypocreales</taxon>
        <taxon>Bionectriaceae</taxon>
        <taxon>Clonostachys</taxon>
    </lineage>
</organism>